<reference evidence="10" key="1">
    <citation type="submission" date="2016-10" db="EMBL/GenBank/DDBJ databases">
        <authorList>
            <person name="Varghese N."/>
            <person name="Submissions S."/>
        </authorList>
    </citation>
    <scope>NUCLEOTIDE SEQUENCE [LARGE SCALE GENOMIC DNA]</scope>
    <source>
        <strain evidence="10">CGMCC 1.11014</strain>
    </source>
</reference>
<keyword evidence="10" id="KW-1185">Reference proteome</keyword>
<evidence type="ECO:0000256" key="8">
    <source>
        <dbReference type="SAM" id="SignalP"/>
    </source>
</evidence>
<evidence type="ECO:0000256" key="5">
    <source>
        <dbReference type="ARBA" id="ARBA00023326"/>
    </source>
</evidence>
<evidence type="ECO:0000313" key="9">
    <source>
        <dbReference type="EMBL" id="SFV00957.1"/>
    </source>
</evidence>
<proteinExistence type="inferred from homology"/>
<dbReference type="CDD" id="cd15482">
    <property type="entry name" value="Sialidase_non-viral"/>
    <property type="match status" value="1"/>
</dbReference>
<sequence length="797" mass="83478">MKKEQLFALSALLTSLMAGCGGGGGGTAAGPAPVQPLPAQPAAPAQPPTLPEPATPAQPVTGLGSWTNVKFGGGGYVPGLVFHPSSPDVLYARTDMGGAYRWNAATSSWRPITDGFGAAETFHHGSESMALDPNDDKRVYMSTGMYLSDKADARLYISTDRGDNWTYVNLPFSAASNAQGRTVGERLMVDPNNPAILFYGTRTTGLWKSADRGQTWQQVASLSSHKMTKAQIEAVFWSGVVGVEQVIFDTSTKGTGSATQTIYTAVAPDYAAVAGLAYSMYKTTDGGATWTGIATPVAGYHIPHMVRAKDGMMYVAFTQGTGPGASGSARLYKFDGSNWTLLKSYDSSAAGTGFGMGGLSVSGTGATTRIALGVTNSWGNWEGQPIVQLSDNAGATWREISAMAPHGGDKDGWSGWVDDVEIDPNNPERILHVHGGGVWETRNASAAKPSWTHTAANGIEETATLALMAPPPGASYSLLNSSGDIGMVIHTDLATAPVRGPKGWFGNSNSSDMAWSDSAYIATIGTTTWNHPNVGGAYSTDSGLTWTAFPTNHPDGLAHQGNDSTLAVTKPGHIVWAPSGSVPAYTTNHGANWTYTNLPAVASGRGYRLAADRKNPNRVYAYESGGGWWGPAPKFYSSTDGGHTFTVSSQFSAAGPRPEFVHNTSLAVNPNAEGDVWVADAHNVFHSTDGGATWTKLGVTGSIWGSHPTSEWPEVYGATAIALGKAPAGASYSASVYLVGVINGVWGVYRSDNGGGNWTRINDDKHQFGGIGVIAADQNIAGRLYIGGRGRGVLFNN</sequence>
<feature type="chain" id="PRO_5011459809" description="Dockerin" evidence="8">
    <location>
        <begin position="21"/>
        <end position="797"/>
    </location>
</feature>
<keyword evidence="2" id="KW-0378">Hydrolase</keyword>
<evidence type="ECO:0000256" key="7">
    <source>
        <dbReference type="SAM" id="MobiDB-lite"/>
    </source>
</evidence>
<accession>A0A1I7KU75</accession>
<dbReference type="SUPFAM" id="SSF110296">
    <property type="entry name" value="Oligoxyloglucan reducing end-specific cellobiohydrolase"/>
    <property type="match status" value="2"/>
</dbReference>
<keyword evidence="5" id="KW-0624">Polysaccharide degradation</keyword>
<dbReference type="InterPro" id="IPR052025">
    <property type="entry name" value="Xyloglucanase_GH74"/>
</dbReference>
<dbReference type="GO" id="GO:0000272">
    <property type="term" value="P:polysaccharide catabolic process"/>
    <property type="evidence" value="ECO:0007669"/>
    <property type="project" value="UniProtKB-KW"/>
</dbReference>
<keyword evidence="3" id="KW-0119">Carbohydrate metabolism</keyword>
<dbReference type="GO" id="GO:0016798">
    <property type="term" value="F:hydrolase activity, acting on glycosyl bonds"/>
    <property type="evidence" value="ECO:0007669"/>
    <property type="project" value="UniProtKB-KW"/>
</dbReference>
<evidence type="ECO:0000256" key="6">
    <source>
        <dbReference type="ARBA" id="ARBA00037986"/>
    </source>
</evidence>
<evidence type="ECO:0000256" key="1">
    <source>
        <dbReference type="ARBA" id="ARBA00022729"/>
    </source>
</evidence>
<keyword evidence="1 8" id="KW-0732">Signal</keyword>
<dbReference type="PROSITE" id="PS51257">
    <property type="entry name" value="PROKAR_LIPOPROTEIN"/>
    <property type="match status" value="1"/>
</dbReference>
<feature type="region of interest" description="Disordered" evidence="7">
    <location>
        <begin position="25"/>
        <end position="60"/>
    </location>
</feature>
<evidence type="ECO:0000256" key="4">
    <source>
        <dbReference type="ARBA" id="ARBA00023295"/>
    </source>
</evidence>
<evidence type="ECO:0000256" key="2">
    <source>
        <dbReference type="ARBA" id="ARBA00022801"/>
    </source>
</evidence>
<organism evidence="9 10">
    <name type="scientific">Pseudoduganella namucuonensis</name>
    <dbReference type="NCBI Taxonomy" id="1035707"/>
    <lineage>
        <taxon>Bacteria</taxon>
        <taxon>Pseudomonadati</taxon>
        <taxon>Pseudomonadota</taxon>
        <taxon>Betaproteobacteria</taxon>
        <taxon>Burkholderiales</taxon>
        <taxon>Oxalobacteraceae</taxon>
        <taxon>Telluria group</taxon>
        <taxon>Pseudoduganella</taxon>
    </lineage>
</organism>
<dbReference type="InterPro" id="IPR015943">
    <property type="entry name" value="WD40/YVTN_repeat-like_dom_sf"/>
</dbReference>
<evidence type="ECO:0008006" key="11">
    <source>
        <dbReference type="Google" id="ProtNLM"/>
    </source>
</evidence>
<evidence type="ECO:0000256" key="3">
    <source>
        <dbReference type="ARBA" id="ARBA00023277"/>
    </source>
</evidence>
<dbReference type="Gene3D" id="2.130.10.10">
    <property type="entry name" value="YVTN repeat-like/Quinoprotein amine dehydrogenase"/>
    <property type="match status" value="2"/>
</dbReference>
<feature type="signal peptide" evidence="8">
    <location>
        <begin position="1"/>
        <end position="20"/>
    </location>
</feature>
<dbReference type="STRING" id="1035707.SAMN05216552_1019108"/>
<protein>
    <recommendedName>
        <fullName evidence="11">Dockerin</fullName>
    </recommendedName>
</protein>
<dbReference type="GO" id="GO:0010411">
    <property type="term" value="P:xyloglucan metabolic process"/>
    <property type="evidence" value="ECO:0007669"/>
    <property type="project" value="TreeGrafter"/>
</dbReference>
<dbReference type="AlphaFoldDB" id="A0A1I7KU75"/>
<dbReference type="RefSeq" id="WP_093557293.1">
    <property type="nucleotide sequence ID" value="NZ_FPBO01000019.1"/>
</dbReference>
<comment type="similarity">
    <text evidence="6">Belongs to the glycosyl hydrolase 74 family.</text>
</comment>
<dbReference type="EMBL" id="FPBO01000019">
    <property type="protein sequence ID" value="SFV00957.1"/>
    <property type="molecule type" value="Genomic_DNA"/>
</dbReference>
<dbReference type="PANTHER" id="PTHR43739:SF2">
    <property type="entry name" value="OLIGOXYLOGLUCAN-REDUCING END-SPECIFIC XYLOGLUCANASE-RELATED"/>
    <property type="match status" value="1"/>
</dbReference>
<dbReference type="Proteomes" id="UP000199391">
    <property type="component" value="Unassembled WGS sequence"/>
</dbReference>
<keyword evidence="4" id="KW-0326">Glycosidase</keyword>
<dbReference type="OrthoDB" id="9757947at2"/>
<feature type="compositionally biased region" description="Pro residues" evidence="7">
    <location>
        <begin position="33"/>
        <end position="56"/>
    </location>
</feature>
<name>A0A1I7KU75_9BURK</name>
<gene>
    <name evidence="9" type="ORF">SAMN05216552_1019108</name>
</gene>
<evidence type="ECO:0000313" key="10">
    <source>
        <dbReference type="Proteomes" id="UP000199391"/>
    </source>
</evidence>
<dbReference type="PANTHER" id="PTHR43739">
    <property type="entry name" value="XYLOGLUCANASE (EUROFUNG)"/>
    <property type="match status" value="1"/>
</dbReference>